<dbReference type="PANTHER" id="PTHR10000">
    <property type="entry name" value="PHOSPHOSERINE PHOSPHATASE"/>
    <property type="match status" value="1"/>
</dbReference>
<dbReference type="GO" id="GO:0000287">
    <property type="term" value="F:magnesium ion binding"/>
    <property type="evidence" value="ECO:0007669"/>
    <property type="project" value="TreeGrafter"/>
</dbReference>
<reference evidence="1 2" key="1">
    <citation type="submission" date="2016-10" db="EMBL/GenBank/DDBJ databases">
        <authorList>
            <person name="de Groot N.N."/>
        </authorList>
    </citation>
    <scope>NUCLEOTIDE SEQUENCE [LARGE SCALE GENOMIC DNA]</scope>
    <source>
        <strain evidence="1 2">DSM 16859</strain>
    </source>
</reference>
<dbReference type="GO" id="GO:0016791">
    <property type="term" value="F:phosphatase activity"/>
    <property type="evidence" value="ECO:0007669"/>
    <property type="project" value="TreeGrafter"/>
</dbReference>
<dbReference type="Gene3D" id="3.40.50.1000">
    <property type="entry name" value="HAD superfamily/HAD-like"/>
    <property type="match status" value="1"/>
</dbReference>
<dbReference type="Proteomes" id="UP000198815">
    <property type="component" value="Unassembled WGS sequence"/>
</dbReference>
<dbReference type="PROSITE" id="PS01229">
    <property type="entry name" value="COF_2"/>
    <property type="match status" value="1"/>
</dbReference>
<dbReference type="EMBL" id="FOGZ01000013">
    <property type="protein sequence ID" value="SER83338.1"/>
    <property type="molecule type" value="Genomic_DNA"/>
</dbReference>
<dbReference type="InterPro" id="IPR023214">
    <property type="entry name" value="HAD_sf"/>
</dbReference>
<accession>A0A1H9SEJ7</accession>
<dbReference type="Gene3D" id="3.30.1240.10">
    <property type="match status" value="1"/>
</dbReference>
<dbReference type="PANTHER" id="PTHR10000:SF8">
    <property type="entry name" value="HAD SUPERFAMILY HYDROLASE-LIKE, TYPE 3"/>
    <property type="match status" value="1"/>
</dbReference>
<sequence>MTWLPQMVALDIDGTLVDHSGVLPARVGDAVAQAVGAGAVVVLATGRAFLDAKPVIDHLALPPGPHLASNGAVVVEHPPTTITHVTTFDPTDVIHRVHELAPAACIAVEDVGRGFRLNKLFPRDELHGRMRIESIERLCAKPATRVIVRDPDSQEQDFLRLADQLGMHGVSYSVGWSAWLDIAPEGVNKATGLARVSAAAGIDPADVLAIGDGRNDLEMLRWAGRGVAMGDASWEVREAADDVTANFDDDGTALELERWFSFGSRGVSRLRSA</sequence>
<evidence type="ECO:0000313" key="1">
    <source>
        <dbReference type="EMBL" id="SER83338.1"/>
    </source>
</evidence>
<keyword evidence="2" id="KW-1185">Reference proteome</keyword>
<dbReference type="GO" id="GO:0005829">
    <property type="term" value="C:cytosol"/>
    <property type="evidence" value="ECO:0007669"/>
    <property type="project" value="TreeGrafter"/>
</dbReference>
<dbReference type="SUPFAM" id="SSF56784">
    <property type="entry name" value="HAD-like"/>
    <property type="match status" value="1"/>
</dbReference>
<proteinExistence type="predicted"/>
<dbReference type="STRING" id="64702.SAMN05443377_1134"/>
<evidence type="ECO:0000313" key="2">
    <source>
        <dbReference type="Proteomes" id="UP000198815"/>
    </source>
</evidence>
<gene>
    <name evidence="1" type="ORF">SAMN05443377_1134</name>
</gene>
<organism evidence="1 2">
    <name type="scientific">Propionibacterium cyclohexanicum</name>
    <dbReference type="NCBI Taxonomy" id="64702"/>
    <lineage>
        <taxon>Bacteria</taxon>
        <taxon>Bacillati</taxon>
        <taxon>Actinomycetota</taxon>
        <taxon>Actinomycetes</taxon>
        <taxon>Propionibacteriales</taxon>
        <taxon>Propionibacteriaceae</taxon>
        <taxon>Propionibacterium</taxon>
    </lineage>
</organism>
<dbReference type="AlphaFoldDB" id="A0A1H9SEJ7"/>
<dbReference type="Pfam" id="PF08282">
    <property type="entry name" value="Hydrolase_3"/>
    <property type="match status" value="1"/>
</dbReference>
<protein>
    <submittedName>
        <fullName evidence="1">Cof subfamily of IIB subfamily of haloacid dehalogenase superfamily</fullName>
    </submittedName>
</protein>
<dbReference type="InterPro" id="IPR036412">
    <property type="entry name" value="HAD-like_sf"/>
</dbReference>
<name>A0A1H9SEJ7_9ACTN</name>